<dbReference type="InterPro" id="IPR002104">
    <property type="entry name" value="Integrase_catalytic"/>
</dbReference>
<dbReference type="Proteomes" id="UP000190449">
    <property type="component" value="Unassembled WGS sequence"/>
</dbReference>
<dbReference type="EMBL" id="FUWU01000013">
    <property type="protein sequence ID" value="SJZ58626.1"/>
    <property type="molecule type" value="Genomic_DNA"/>
</dbReference>
<keyword evidence="1" id="KW-0233">DNA recombination</keyword>
<protein>
    <submittedName>
        <fullName evidence="3">Phage integrase family protein</fullName>
    </submittedName>
</protein>
<gene>
    <name evidence="3" type="ORF">SAMN02745108_01039</name>
</gene>
<accession>A0A1T4LVG5</accession>
<evidence type="ECO:0000313" key="4">
    <source>
        <dbReference type="Proteomes" id="UP000190449"/>
    </source>
</evidence>
<proteinExistence type="predicted"/>
<dbReference type="SUPFAM" id="SSF56349">
    <property type="entry name" value="DNA breaking-rejoining enzymes"/>
    <property type="match status" value="1"/>
</dbReference>
<evidence type="ECO:0000313" key="3">
    <source>
        <dbReference type="EMBL" id="SJZ58626.1"/>
    </source>
</evidence>
<dbReference type="STRING" id="28122.SAMN02745108_01039"/>
<reference evidence="3 4" key="1">
    <citation type="submission" date="2017-02" db="EMBL/GenBank/DDBJ databases">
        <authorList>
            <person name="Peterson S.W."/>
        </authorList>
    </citation>
    <scope>NUCLEOTIDE SEQUENCE [LARGE SCALE GENOMIC DNA]</scope>
    <source>
        <strain evidence="3 4">ATCC 43854</strain>
    </source>
</reference>
<dbReference type="GO" id="GO:0015074">
    <property type="term" value="P:DNA integration"/>
    <property type="evidence" value="ECO:0007669"/>
    <property type="project" value="InterPro"/>
</dbReference>
<name>A0A1T4LVG5_9BACT</name>
<dbReference type="Gene3D" id="1.10.443.10">
    <property type="entry name" value="Intergrase catalytic core"/>
    <property type="match status" value="1"/>
</dbReference>
<dbReference type="Pfam" id="PF00589">
    <property type="entry name" value="Phage_integrase"/>
    <property type="match status" value="1"/>
</dbReference>
<organism evidence="3 4">
    <name type="scientific">Fibrobacter intestinalis</name>
    <dbReference type="NCBI Taxonomy" id="28122"/>
    <lineage>
        <taxon>Bacteria</taxon>
        <taxon>Pseudomonadati</taxon>
        <taxon>Fibrobacterota</taxon>
        <taxon>Fibrobacteria</taxon>
        <taxon>Fibrobacterales</taxon>
        <taxon>Fibrobacteraceae</taxon>
        <taxon>Fibrobacter</taxon>
    </lineage>
</organism>
<dbReference type="AlphaFoldDB" id="A0A1T4LVG5"/>
<dbReference type="PROSITE" id="PS51898">
    <property type="entry name" value="TYR_RECOMBINASE"/>
    <property type="match status" value="1"/>
</dbReference>
<dbReference type="InterPro" id="IPR011010">
    <property type="entry name" value="DNA_brk_join_enz"/>
</dbReference>
<dbReference type="GO" id="GO:0006310">
    <property type="term" value="P:DNA recombination"/>
    <property type="evidence" value="ECO:0007669"/>
    <property type="project" value="UniProtKB-KW"/>
</dbReference>
<feature type="domain" description="Tyr recombinase" evidence="2">
    <location>
        <begin position="1"/>
        <end position="93"/>
    </location>
</feature>
<evidence type="ECO:0000259" key="2">
    <source>
        <dbReference type="PROSITE" id="PS51898"/>
    </source>
</evidence>
<evidence type="ECO:0000256" key="1">
    <source>
        <dbReference type="ARBA" id="ARBA00023172"/>
    </source>
</evidence>
<sequence>MSSKNLPSDFYILTGSPKPMEPRLLNYHFSKIQKELKIPYSHFHILRHTYASRAMETGTDARTLAEILGHANVKTTLSLYVHPSLKHKQECLAHSLSALAS</sequence>
<dbReference type="GO" id="GO:0003677">
    <property type="term" value="F:DNA binding"/>
    <property type="evidence" value="ECO:0007669"/>
    <property type="project" value="InterPro"/>
</dbReference>
<dbReference type="InterPro" id="IPR013762">
    <property type="entry name" value="Integrase-like_cat_sf"/>
</dbReference>